<name>A0A5J9V108_9POAL</name>
<accession>A0A5J9V108</accession>
<dbReference type="Gramene" id="TVU29809">
    <property type="protein sequence ID" value="TVU29809"/>
    <property type="gene ID" value="EJB05_21396"/>
</dbReference>
<protein>
    <submittedName>
        <fullName evidence="2">Uncharacterized protein</fullName>
    </submittedName>
</protein>
<reference evidence="2 3" key="1">
    <citation type="journal article" date="2019" name="Sci. Rep.">
        <title>A high-quality genome of Eragrostis curvula grass provides insights into Poaceae evolution and supports new strategies to enhance forage quality.</title>
        <authorList>
            <person name="Carballo J."/>
            <person name="Santos B.A.C.M."/>
            <person name="Zappacosta D."/>
            <person name="Garbus I."/>
            <person name="Selva J.P."/>
            <person name="Gallo C.A."/>
            <person name="Diaz A."/>
            <person name="Albertini E."/>
            <person name="Caccamo M."/>
            <person name="Echenique V."/>
        </authorList>
    </citation>
    <scope>NUCLEOTIDE SEQUENCE [LARGE SCALE GENOMIC DNA]</scope>
    <source>
        <strain evidence="3">cv. Victoria</strain>
        <tissue evidence="2">Leaf</tissue>
    </source>
</reference>
<feature type="region of interest" description="Disordered" evidence="1">
    <location>
        <begin position="26"/>
        <end position="96"/>
    </location>
</feature>
<organism evidence="2 3">
    <name type="scientific">Eragrostis curvula</name>
    <name type="common">weeping love grass</name>
    <dbReference type="NCBI Taxonomy" id="38414"/>
    <lineage>
        <taxon>Eukaryota</taxon>
        <taxon>Viridiplantae</taxon>
        <taxon>Streptophyta</taxon>
        <taxon>Embryophyta</taxon>
        <taxon>Tracheophyta</taxon>
        <taxon>Spermatophyta</taxon>
        <taxon>Magnoliopsida</taxon>
        <taxon>Liliopsida</taxon>
        <taxon>Poales</taxon>
        <taxon>Poaceae</taxon>
        <taxon>PACMAD clade</taxon>
        <taxon>Chloridoideae</taxon>
        <taxon>Eragrostideae</taxon>
        <taxon>Eragrostidinae</taxon>
        <taxon>Eragrostis</taxon>
    </lineage>
</organism>
<keyword evidence="3" id="KW-1185">Reference proteome</keyword>
<dbReference type="Proteomes" id="UP000324897">
    <property type="component" value="Chromosome 1"/>
</dbReference>
<sequence length="96" mass="10565">ESIMSDPSLVEPLLSQLRNNSMLFQMQGEASQSSRTERVPEPLPDSNFIMTNRPSARPVPPTTATKKGRGRISKRKEKATVATNKEKGAAGKKNKK</sequence>
<evidence type="ECO:0000313" key="2">
    <source>
        <dbReference type="EMBL" id="TVU29809.1"/>
    </source>
</evidence>
<feature type="compositionally biased region" description="Basic residues" evidence="1">
    <location>
        <begin position="66"/>
        <end position="77"/>
    </location>
</feature>
<comment type="caution">
    <text evidence="2">The sequence shown here is derived from an EMBL/GenBank/DDBJ whole genome shotgun (WGS) entry which is preliminary data.</text>
</comment>
<gene>
    <name evidence="2" type="ORF">EJB05_21396</name>
</gene>
<dbReference type="EMBL" id="RWGY01000011">
    <property type="protein sequence ID" value="TVU29809.1"/>
    <property type="molecule type" value="Genomic_DNA"/>
</dbReference>
<feature type="non-terminal residue" evidence="2">
    <location>
        <position position="1"/>
    </location>
</feature>
<evidence type="ECO:0000313" key="3">
    <source>
        <dbReference type="Proteomes" id="UP000324897"/>
    </source>
</evidence>
<proteinExistence type="predicted"/>
<evidence type="ECO:0000256" key="1">
    <source>
        <dbReference type="SAM" id="MobiDB-lite"/>
    </source>
</evidence>
<dbReference type="AlphaFoldDB" id="A0A5J9V108"/>